<reference evidence="2 3" key="1">
    <citation type="journal article" date="2011" name="Stand. Genomic Sci.">
        <title>Complete genome sequence of Haliscomenobacter hydrossis type strain (O).</title>
        <authorList>
            <consortium name="US DOE Joint Genome Institute (JGI-PGF)"/>
            <person name="Daligault H."/>
            <person name="Lapidus A."/>
            <person name="Zeytun A."/>
            <person name="Nolan M."/>
            <person name="Lucas S."/>
            <person name="Del Rio T.G."/>
            <person name="Tice H."/>
            <person name="Cheng J.F."/>
            <person name="Tapia R."/>
            <person name="Han C."/>
            <person name="Goodwin L."/>
            <person name="Pitluck S."/>
            <person name="Liolios K."/>
            <person name="Pagani I."/>
            <person name="Ivanova N."/>
            <person name="Huntemann M."/>
            <person name="Mavromatis K."/>
            <person name="Mikhailova N."/>
            <person name="Pati A."/>
            <person name="Chen A."/>
            <person name="Palaniappan K."/>
            <person name="Land M."/>
            <person name="Hauser L."/>
            <person name="Brambilla E.M."/>
            <person name="Rohde M."/>
            <person name="Verbarg S."/>
            <person name="Goker M."/>
            <person name="Bristow J."/>
            <person name="Eisen J.A."/>
            <person name="Markowitz V."/>
            <person name="Hugenholtz P."/>
            <person name="Kyrpides N.C."/>
            <person name="Klenk H.P."/>
            <person name="Woyke T."/>
        </authorList>
    </citation>
    <scope>NUCLEOTIDE SEQUENCE [LARGE SCALE GENOMIC DNA]</scope>
    <source>
        <strain evidence="3">ATCC 27775 / DSM 1100 / LMG 10767 / O</strain>
    </source>
</reference>
<feature type="chain" id="PRO_5003312322" description="Lipocalin-like domain-containing protein" evidence="1">
    <location>
        <begin position="24"/>
        <end position="191"/>
    </location>
</feature>
<sequence>MTKFFFSASTLILGLVFSHIVTAQNPETAEKARSTVFQVAVNGKPMQFDQGVIMAFTVKEDGSLTITAQTTTDILNTNIIALNITPTDSSKKITKGEYKILPEDAVTTYLVRAEYYANTDGNSSYWWSNAAVVKAGSIVIDEITDSSIKGRFSFNGVLETEDGSMDSKNLVKITNGVFDLPLEIKSRLDPR</sequence>
<evidence type="ECO:0000256" key="1">
    <source>
        <dbReference type="SAM" id="SignalP"/>
    </source>
</evidence>
<proteinExistence type="predicted"/>
<feature type="signal peptide" evidence="1">
    <location>
        <begin position="1"/>
        <end position="23"/>
    </location>
</feature>
<evidence type="ECO:0000313" key="3">
    <source>
        <dbReference type="Proteomes" id="UP000008461"/>
    </source>
</evidence>
<gene>
    <name evidence="2" type="ordered locus">Halhy_0518</name>
</gene>
<name>F4KZD3_HALH1</name>
<dbReference type="Proteomes" id="UP000008461">
    <property type="component" value="Chromosome"/>
</dbReference>
<dbReference type="KEGG" id="hhy:Halhy_0518"/>
<dbReference type="HOGENOM" id="CLU_1419705_0_0_10"/>
<accession>F4KZD3</accession>
<dbReference type="EMBL" id="CP002691">
    <property type="protein sequence ID" value="AEE48428.1"/>
    <property type="molecule type" value="Genomic_DNA"/>
</dbReference>
<dbReference type="InterPro" id="IPR046219">
    <property type="entry name" value="DUF6252"/>
</dbReference>
<reference key="2">
    <citation type="submission" date="2011-04" db="EMBL/GenBank/DDBJ databases">
        <title>Complete sequence of chromosome of Haliscomenobacter hydrossis DSM 1100.</title>
        <authorList>
            <consortium name="US DOE Joint Genome Institute (JGI-PGF)"/>
            <person name="Lucas S."/>
            <person name="Han J."/>
            <person name="Lapidus A."/>
            <person name="Bruce D."/>
            <person name="Goodwin L."/>
            <person name="Pitluck S."/>
            <person name="Peters L."/>
            <person name="Kyrpides N."/>
            <person name="Mavromatis K."/>
            <person name="Ivanova N."/>
            <person name="Ovchinnikova G."/>
            <person name="Pagani I."/>
            <person name="Daligault H."/>
            <person name="Detter J.C."/>
            <person name="Han C."/>
            <person name="Land M."/>
            <person name="Hauser L."/>
            <person name="Markowitz V."/>
            <person name="Cheng J.-F."/>
            <person name="Hugenholtz P."/>
            <person name="Woyke T."/>
            <person name="Wu D."/>
            <person name="Verbarg S."/>
            <person name="Frueling A."/>
            <person name="Brambilla E."/>
            <person name="Klenk H.-P."/>
            <person name="Eisen J.A."/>
        </authorList>
    </citation>
    <scope>NUCLEOTIDE SEQUENCE</scope>
    <source>
        <strain>DSM 1100</strain>
    </source>
</reference>
<protein>
    <recommendedName>
        <fullName evidence="4">Lipocalin-like domain-containing protein</fullName>
    </recommendedName>
</protein>
<evidence type="ECO:0000313" key="2">
    <source>
        <dbReference type="EMBL" id="AEE48428.1"/>
    </source>
</evidence>
<organism evidence="2 3">
    <name type="scientific">Haliscomenobacter hydrossis (strain ATCC 27775 / DSM 1100 / LMG 10767 / O)</name>
    <dbReference type="NCBI Taxonomy" id="760192"/>
    <lineage>
        <taxon>Bacteria</taxon>
        <taxon>Pseudomonadati</taxon>
        <taxon>Bacteroidota</taxon>
        <taxon>Saprospiria</taxon>
        <taxon>Saprospirales</taxon>
        <taxon>Haliscomenobacteraceae</taxon>
        <taxon>Haliscomenobacter</taxon>
    </lineage>
</organism>
<evidence type="ECO:0008006" key="4">
    <source>
        <dbReference type="Google" id="ProtNLM"/>
    </source>
</evidence>
<dbReference type="eggNOG" id="ENOG5033VGC">
    <property type="taxonomic scope" value="Bacteria"/>
</dbReference>
<dbReference type="AlphaFoldDB" id="F4KZD3"/>
<dbReference type="Pfam" id="PF19765">
    <property type="entry name" value="DUF6252"/>
    <property type="match status" value="1"/>
</dbReference>
<dbReference type="STRING" id="760192.Halhy_0518"/>
<keyword evidence="3" id="KW-1185">Reference proteome</keyword>
<keyword evidence="1" id="KW-0732">Signal</keyword>